<dbReference type="OrthoDB" id="10060843at2759"/>
<feature type="non-terminal residue" evidence="1">
    <location>
        <position position="125"/>
    </location>
</feature>
<comment type="caution">
    <text evidence="1">The sequence shown here is derived from an EMBL/GenBank/DDBJ whole genome shotgun (WGS) entry which is preliminary data.</text>
</comment>
<sequence>MGQFRATLECLTGATTTHVHVIKGNFRCLLSYQTASALGIIMLNVNNVKPEHATHEQLMKEYAHLFNGIGSLKNFEVKLLIDDTVPPVAQTPRRIPFHMRQKVSDALDTLESDGIIEKVSDATPW</sequence>
<protein>
    <submittedName>
        <fullName evidence="1">Uncharacterized protein</fullName>
    </submittedName>
</protein>
<dbReference type="Gene3D" id="3.10.10.10">
    <property type="entry name" value="HIV Type 1 Reverse Transcriptase, subunit A, domain 1"/>
    <property type="match status" value="1"/>
</dbReference>
<dbReference type="AlphaFoldDB" id="A0A6S7J4D7"/>
<dbReference type="Proteomes" id="UP001152795">
    <property type="component" value="Unassembled WGS sequence"/>
</dbReference>
<reference evidence="1" key="1">
    <citation type="submission" date="2020-04" db="EMBL/GenBank/DDBJ databases">
        <authorList>
            <person name="Alioto T."/>
            <person name="Alioto T."/>
            <person name="Gomez Garrido J."/>
        </authorList>
    </citation>
    <scope>NUCLEOTIDE SEQUENCE</scope>
    <source>
        <strain evidence="1">A484AB</strain>
    </source>
</reference>
<dbReference type="EMBL" id="CACRXK020014375">
    <property type="protein sequence ID" value="CAB4026736.1"/>
    <property type="molecule type" value="Genomic_DNA"/>
</dbReference>
<evidence type="ECO:0000313" key="2">
    <source>
        <dbReference type="Proteomes" id="UP001152795"/>
    </source>
</evidence>
<dbReference type="InterPro" id="IPR050951">
    <property type="entry name" value="Retrovirus_Pol_polyprotein"/>
</dbReference>
<keyword evidence="2" id="KW-1185">Reference proteome</keyword>
<evidence type="ECO:0000313" key="1">
    <source>
        <dbReference type="EMBL" id="CAB4026736.1"/>
    </source>
</evidence>
<organism evidence="1 2">
    <name type="scientific">Paramuricea clavata</name>
    <name type="common">Red gorgonian</name>
    <name type="synonym">Violescent sea-whip</name>
    <dbReference type="NCBI Taxonomy" id="317549"/>
    <lineage>
        <taxon>Eukaryota</taxon>
        <taxon>Metazoa</taxon>
        <taxon>Cnidaria</taxon>
        <taxon>Anthozoa</taxon>
        <taxon>Octocorallia</taxon>
        <taxon>Malacalcyonacea</taxon>
        <taxon>Plexauridae</taxon>
        <taxon>Paramuricea</taxon>
    </lineage>
</organism>
<proteinExistence type="predicted"/>
<dbReference type="PANTHER" id="PTHR37984:SF11">
    <property type="entry name" value="INTEGRASE CATALYTIC DOMAIN-CONTAINING PROTEIN"/>
    <property type="match status" value="1"/>
</dbReference>
<accession>A0A6S7J4D7</accession>
<name>A0A6S7J4D7_PARCT</name>
<dbReference type="PANTHER" id="PTHR37984">
    <property type="entry name" value="PROTEIN CBG26694"/>
    <property type="match status" value="1"/>
</dbReference>
<gene>
    <name evidence="1" type="ORF">PACLA_8A031781</name>
</gene>